<dbReference type="InterPro" id="IPR013083">
    <property type="entry name" value="Znf_RING/FYVE/PHD"/>
</dbReference>
<dbReference type="SMART" id="SM00248">
    <property type="entry name" value="ANK"/>
    <property type="match status" value="11"/>
</dbReference>
<keyword evidence="1" id="KW-0479">Metal-binding</keyword>
<keyword evidence="7" id="KW-1185">Reference proteome</keyword>
<dbReference type="FunFam" id="3.30.40.10:FF:000104">
    <property type="entry name" value="Ankyrin repeat and FYVE domain-containing 1"/>
    <property type="match status" value="1"/>
</dbReference>
<dbReference type="SUPFAM" id="SSF48403">
    <property type="entry name" value="Ankyrin repeat"/>
    <property type="match status" value="3"/>
</dbReference>
<dbReference type="GeneID" id="103508936"/>
<sequence length="664" mass="72940">MSQDCVFPVLYDLYYFLICVHRVLVCTCGLEFWEDSPLVRVSVCKQDISRTIRARDLKLGDLTASKFLLDHDASISCTAPNTHDTALHIIAAHNYPTMLPVAKVLLERGLSPDLKNVQGYTPLHLCVLAHNEELFSLLLLYVGLPEIQSCPGDDGFQILTSDTPIWFLQVIDPKGKVNLDPRQMECVLVRYGVDTDDWGEGPDGCLQTLLHRAIDENNESAALFLIQSGCDLSSPRRPGPGGKGGDEARDNQGPLHLCCQWGLENVVSSLMEHGAPLNSQDSEGRTPLHIAIANNHTTIINLLLLHPDIDLSLRDRAGASPFYTALSVRNNEAARRILELLPSAAEQFDSRGKNFLHLAIQKGDIESVLFLLSVNVDVNSRVQDSIQNTPLHLAAVQPNDLLVRNLLLAGARIDERNNHKKTALHVATEVGNTEVISALLQNGTDYNAADCEGKIDERNNHKKTALHVATEVGNTEVISALLQNGTDYNAADCEGKVLYKYTLFTLPEVRVDTEVGNTIAEIFVEAMPAGYDLDRRDADGNTALMLAYMKGNGALCRTLAKAHACVGAMNKQGVTIFNYQVATKTLLHRLLDSLAEEPPWAEGDVCLECGTKFGLTMRKHHCRHCGRLLCSKCSAHEVPILKFNLSKPVRVCEVCVGVISGIVR</sequence>
<dbReference type="Gene3D" id="1.25.40.20">
    <property type="entry name" value="Ankyrin repeat-containing domain"/>
    <property type="match status" value="5"/>
</dbReference>
<dbReference type="PaxDb" id="121845-A0A3Q0IXQ8"/>
<dbReference type="InterPro" id="IPR011011">
    <property type="entry name" value="Znf_FYVE_PHD"/>
</dbReference>
<dbReference type="InterPro" id="IPR002110">
    <property type="entry name" value="Ankyrin_rpt"/>
</dbReference>
<dbReference type="InterPro" id="IPR049764">
    <property type="entry name" value="ANFY1_FYVE"/>
</dbReference>
<evidence type="ECO:0000259" key="6">
    <source>
        <dbReference type="PROSITE" id="PS50178"/>
    </source>
</evidence>
<feature type="repeat" description="ANK" evidence="4">
    <location>
        <begin position="351"/>
        <end position="383"/>
    </location>
</feature>
<reference evidence="8" key="1">
    <citation type="submission" date="2025-08" db="UniProtKB">
        <authorList>
            <consortium name="RefSeq"/>
        </authorList>
    </citation>
    <scope>IDENTIFICATION</scope>
</reference>
<dbReference type="CDD" id="cd15728">
    <property type="entry name" value="FYVE_ANFY1"/>
    <property type="match status" value="1"/>
</dbReference>
<feature type="domain" description="FYVE-type" evidence="6">
    <location>
        <begin position="600"/>
        <end position="660"/>
    </location>
</feature>
<dbReference type="Gene3D" id="3.30.40.10">
    <property type="entry name" value="Zinc/RING finger domain, C3HC4 (zinc finger)"/>
    <property type="match status" value="1"/>
</dbReference>
<dbReference type="RefSeq" id="XP_026679200.1">
    <property type="nucleotide sequence ID" value="XM_026823399.1"/>
</dbReference>
<dbReference type="Pfam" id="PF12796">
    <property type="entry name" value="Ank_2"/>
    <property type="match status" value="3"/>
</dbReference>
<dbReference type="PROSITE" id="PS50297">
    <property type="entry name" value="ANK_REP_REGION"/>
    <property type="match status" value="6"/>
</dbReference>
<feature type="repeat" description="ANK" evidence="4">
    <location>
        <begin position="386"/>
        <end position="418"/>
    </location>
</feature>
<organism evidence="7 8">
    <name type="scientific">Diaphorina citri</name>
    <name type="common">Asian citrus psyllid</name>
    <dbReference type="NCBI Taxonomy" id="121845"/>
    <lineage>
        <taxon>Eukaryota</taxon>
        <taxon>Metazoa</taxon>
        <taxon>Ecdysozoa</taxon>
        <taxon>Arthropoda</taxon>
        <taxon>Hexapoda</taxon>
        <taxon>Insecta</taxon>
        <taxon>Pterygota</taxon>
        <taxon>Neoptera</taxon>
        <taxon>Paraneoptera</taxon>
        <taxon>Hemiptera</taxon>
        <taxon>Sternorrhyncha</taxon>
        <taxon>Psylloidea</taxon>
        <taxon>Psyllidae</taxon>
        <taxon>Diaphorininae</taxon>
        <taxon>Diaphorina</taxon>
    </lineage>
</organism>
<dbReference type="PROSITE" id="PS50178">
    <property type="entry name" value="ZF_FYVE"/>
    <property type="match status" value="1"/>
</dbReference>
<name>A0A3Q0IXQ8_DIACI</name>
<evidence type="ECO:0000256" key="3">
    <source>
        <dbReference type="ARBA" id="ARBA00022833"/>
    </source>
</evidence>
<feature type="repeat" description="ANK" evidence="4">
    <location>
        <begin position="419"/>
        <end position="451"/>
    </location>
</feature>
<feature type="repeat" description="ANK" evidence="4">
    <location>
        <begin position="461"/>
        <end position="493"/>
    </location>
</feature>
<dbReference type="AlphaFoldDB" id="A0A3Q0IXQ8"/>
<dbReference type="PANTHER" id="PTHR24118:SF82">
    <property type="entry name" value="RABANKYRIN-5"/>
    <property type="match status" value="1"/>
</dbReference>
<evidence type="ECO:0000256" key="1">
    <source>
        <dbReference type="ARBA" id="ARBA00022723"/>
    </source>
</evidence>
<dbReference type="PRINTS" id="PR01415">
    <property type="entry name" value="ANKYRIN"/>
</dbReference>
<protein>
    <submittedName>
        <fullName evidence="8">Rabankyrin-5-like</fullName>
    </submittedName>
</protein>
<keyword evidence="3" id="KW-0862">Zinc</keyword>
<feature type="repeat" description="ANK" evidence="4">
    <location>
        <begin position="250"/>
        <end position="282"/>
    </location>
</feature>
<evidence type="ECO:0000256" key="4">
    <source>
        <dbReference type="PROSITE-ProRule" id="PRU00023"/>
    </source>
</evidence>
<accession>A0A3Q0IXQ8</accession>
<dbReference type="Proteomes" id="UP000079169">
    <property type="component" value="Unplaced"/>
</dbReference>
<dbReference type="Pfam" id="PF01363">
    <property type="entry name" value="FYVE"/>
    <property type="match status" value="1"/>
</dbReference>
<keyword evidence="2 5" id="KW-0863">Zinc-finger</keyword>
<gene>
    <name evidence="8" type="primary">LOC103508936</name>
</gene>
<dbReference type="PROSITE" id="PS50088">
    <property type="entry name" value="ANK_REPEAT"/>
    <property type="match status" value="6"/>
</dbReference>
<feature type="repeat" description="ANK" evidence="4">
    <location>
        <begin position="283"/>
        <end position="316"/>
    </location>
</feature>
<dbReference type="STRING" id="121845.A0A3Q0IXQ8"/>
<evidence type="ECO:0000313" key="8">
    <source>
        <dbReference type="RefSeq" id="XP_026679200.1"/>
    </source>
</evidence>
<dbReference type="InterPro" id="IPR000306">
    <property type="entry name" value="Znf_FYVE"/>
</dbReference>
<dbReference type="PANTHER" id="PTHR24118">
    <property type="entry name" value="POTE ANKYRIN DOMAIN"/>
    <property type="match status" value="1"/>
</dbReference>
<dbReference type="InterPro" id="IPR036770">
    <property type="entry name" value="Ankyrin_rpt-contain_sf"/>
</dbReference>
<dbReference type="GO" id="GO:0008270">
    <property type="term" value="F:zinc ion binding"/>
    <property type="evidence" value="ECO:0007669"/>
    <property type="project" value="UniProtKB-KW"/>
</dbReference>
<dbReference type="SMART" id="SM00064">
    <property type="entry name" value="FYVE"/>
    <property type="match status" value="1"/>
</dbReference>
<dbReference type="InterPro" id="IPR017455">
    <property type="entry name" value="Znf_FYVE-rel"/>
</dbReference>
<keyword evidence="4" id="KW-0040">ANK repeat</keyword>
<dbReference type="SUPFAM" id="SSF57903">
    <property type="entry name" value="FYVE/PHD zinc finger"/>
    <property type="match status" value="1"/>
</dbReference>
<dbReference type="KEGG" id="dci:103508936"/>
<evidence type="ECO:0000256" key="2">
    <source>
        <dbReference type="ARBA" id="ARBA00022771"/>
    </source>
</evidence>
<evidence type="ECO:0000313" key="7">
    <source>
        <dbReference type="Proteomes" id="UP000079169"/>
    </source>
</evidence>
<proteinExistence type="predicted"/>
<evidence type="ECO:0000256" key="5">
    <source>
        <dbReference type="PROSITE-ProRule" id="PRU00091"/>
    </source>
</evidence>